<organism evidence="9 10">
    <name type="scientific">Bacillus zhangzhouensis</name>
    <dbReference type="NCBI Taxonomy" id="1178540"/>
    <lineage>
        <taxon>Bacteria</taxon>
        <taxon>Bacillati</taxon>
        <taxon>Bacillota</taxon>
        <taxon>Bacilli</taxon>
        <taxon>Bacillales</taxon>
        <taxon>Bacillaceae</taxon>
        <taxon>Bacillus</taxon>
    </lineage>
</organism>
<protein>
    <submittedName>
        <fullName evidence="9">Membrane protein</fullName>
    </submittedName>
</protein>
<accession>A0A081LBB3</accession>
<feature type="domain" description="YetF C-terminal" evidence="8">
    <location>
        <begin position="82"/>
        <end position="203"/>
    </location>
</feature>
<evidence type="ECO:0000256" key="7">
    <source>
        <dbReference type="SAM" id="Phobius"/>
    </source>
</evidence>
<keyword evidence="10" id="KW-1185">Reference proteome</keyword>
<dbReference type="PANTHER" id="PTHR34582:SF6">
    <property type="entry name" value="UPF0702 TRANSMEMBRANE PROTEIN YCAP"/>
    <property type="match status" value="1"/>
</dbReference>
<evidence type="ECO:0000256" key="3">
    <source>
        <dbReference type="ARBA" id="ARBA00022475"/>
    </source>
</evidence>
<evidence type="ECO:0000256" key="2">
    <source>
        <dbReference type="ARBA" id="ARBA00006448"/>
    </source>
</evidence>
<evidence type="ECO:0000256" key="4">
    <source>
        <dbReference type="ARBA" id="ARBA00022692"/>
    </source>
</evidence>
<comment type="subcellular location">
    <subcellularLocation>
        <location evidence="1">Cell membrane</location>
        <topology evidence="1">Multi-pass membrane protein</topology>
    </subcellularLocation>
</comment>
<comment type="caution">
    <text evidence="9">The sequence shown here is derived from an EMBL/GenBank/DDBJ whole genome shotgun (WGS) entry which is preliminary data.</text>
</comment>
<gene>
    <name evidence="9" type="ORF">BA70_19760</name>
</gene>
<dbReference type="Gene3D" id="3.30.240.20">
    <property type="entry name" value="bsu07140 like domains"/>
    <property type="match status" value="2"/>
</dbReference>
<dbReference type="EMBL" id="JOTP01000009">
    <property type="protein sequence ID" value="KEP26539.1"/>
    <property type="molecule type" value="Genomic_DNA"/>
</dbReference>
<keyword evidence="5 7" id="KW-1133">Transmembrane helix</keyword>
<keyword evidence="3" id="KW-1003">Cell membrane</keyword>
<dbReference type="eggNOG" id="COG2323">
    <property type="taxonomic scope" value="Bacteria"/>
</dbReference>
<keyword evidence="4 7" id="KW-0812">Transmembrane</keyword>
<feature type="transmembrane region" description="Helical" evidence="7">
    <location>
        <begin position="64"/>
        <end position="81"/>
    </location>
</feature>
<evidence type="ECO:0000256" key="5">
    <source>
        <dbReference type="ARBA" id="ARBA00022989"/>
    </source>
</evidence>
<comment type="similarity">
    <text evidence="2">Belongs to the UPF0702 family.</text>
</comment>
<dbReference type="InterPro" id="IPR023090">
    <property type="entry name" value="UPF0702_alpha/beta_dom_sf"/>
</dbReference>
<proteinExistence type="inferred from homology"/>
<evidence type="ECO:0000256" key="1">
    <source>
        <dbReference type="ARBA" id="ARBA00004651"/>
    </source>
</evidence>
<evidence type="ECO:0000313" key="10">
    <source>
        <dbReference type="Proteomes" id="UP000028091"/>
    </source>
</evidence>
<name>A0A081LBB3_9BACI</name>
<dbReference type="GO" id="GO:0005886">
    <property type="term" value="C:plasma membrane"/>
    <property type="evidence" value="ECO:0007669"/>
    <property type="project" value="UniProtKB-SubCell"/>
</dbReference>
<dbReference type="RefSeq" id="WP_034321323.1">
    <property type="nucleotide sequence ID" value="NZ_JBCMYH010000010.1"/>
</dbReference>
<dbReference type="AlphaFoldDB" id="A0A081LBB3"/>
<dbReference type="PANTHER" id="PTHR34582">
    <property type="entry name" value="UPF0702 TRANSMEMBRANE PROTEIN YCAP"/>
    <property type="match status" value="1"/>
</dbReference>
<sequence length="220" mass="25718">MQDILIISMRTVILYFLIWFIFRLMGKREIGELSILDLVIFMMIAEIAVLAIEEVEDHMLHTVWPILLLTFIQITLAYLSLKFQGVRRFLDGKPTLIIINGKIDEGAMRKQRYNFDDLLIQLRENNIDSIQDVSYAILEPSGKLAVVEKENKDTHAALELPLIADGIVQHDHLKQINQNEQWLKDELAKRGYHDLDQISYCSFNQKTFYIDLKDEVIKKR</sequence>
<evidence type="ECO:0000313" key="9">
    <source>
        <dbReference type="EMBL" id="KEP26539.1"/>
    </source>
</evidence>
<evidence type="ECO:0000256" key="6">
    <source>
        <dbReference type="ARBA" id="ARBA00023136"/>
    </source>
</evidence>
<reference evidence="9 10" key="1">
    <citation type="submission" date="2012-09" db="EMBL/GenBank/DDBJ databases">
        <title>Genome Sequence of Bacillus sp. DW5-4.</title>
        <authorList>
            <person name="Lai Q."/>
            <person name="Liu Y."/>
            <person name="Shao Z."/>
        </authorList>
    </citation>
    <scope>NUCLEOTIDE SEQUENCE [LARGE SCALE GENOMIC DNA]</scope>
    <source>
        <strain evidence="9 10">DW5-4</strain>
    </source>
</reference>
<feature type="transmembrane region" description="Helical" evidence="7">
    <location>
        <begin position="33"/>
        <end position="52"/>
    </location>
</feature>
<evidence type="ECO:0000259" key="8">
    <source>
        <dbReference type="Pfam" id="PF04239"/>
    </source>
</evidence>
<dbReference type="Pfam" id="PF04239">
    <property type="entry name" value="DUF421"/>
    <property type="match status" value="1"/>
</dbReference>
<dbReference type="InterPro" id="IPR007353">
    <property type="entry name" value="DUF421"/>
</dbReference>
<dbReference type="OrthoDB" id="1682423at2"/>
<feature type="transmembrane region" description="Helical" evidence="7">
    <location>
        <begin position="6"/>
        <end position="26"/>
    </location>
</feature>
<keyword evidence="6 7" id="KW-0472">Membrane</keyword>
<dbReference type="Proteomes" id="UP000028091">
    <property type="component" value="Unassembled WGS sequence"/>
</dbReference>